<dbReference type="PANTHER" id="PTHR47506">
    <property type="entry name" value="TRANSCRIPTIONAL REGULATORY PROTEIN"/>
    <property type="match status" value="1"/>
</dbReference>
<dbReference type="Pfam" id="PF21993">
    <property type="entry name" value="TetR_C_13_2"/>
    <property type="match status" value="1"/>
</dbReference>
<evidence type="ECO:0000313" key="6">
    <source>
        <dbReference type="EMBL" id="ROZ86414.1"/>
    </source>
</evidence>
<reference evidence="6 7" key="1">
    <citation type="submission" date="2018-11" db="EMBL/GenBank/DDBJ databases">
        <authorList>
            <person name="Jang G.I."/>
            <person name="Hwang C.Y."/>
        </authorList>
    </citation>
    <scope>NUCLEOTIDE SEQUENCE [LARGE SCALE GENOMIC DNA]</scope>
    <source>
        <strain evidence="6 7">SSM26</strain>
    </source>
</reference>
<keyword evidence="3" id="KW-0804">Transcription</keyword>
<dbReference type="SUPFAM" id="SSF46689">
    <property type="entry name" value="Homeodomain-like"/>
    <property type="match status" value="1"/>
</dbReference>
<dbReference type="Pfam" id="PF00440">
    <property type="entry name" value="TetR_N"/>
    <property type="match status" value="1"/>
</dbReference>
<evidence type="ECO:0000256" key="1">
    <source>
        <dbReference type="ARBA" id="ARBA00023015"/>
    </source>
</evidence>
<dbReference type="PANTHER" id="PTHR47506:SF3">
    <property type="entry name" value="HTH-TYPE TRANSCRIPTIONAL REGULATOR LMRA"/>
    <property type="match status" value="1"/>
</dbReference>
<evidence type="ECO:0000259" key="5">
    <source>
        <dbReference type="Pfam" id="PF21993"/>
    </source>
</evidence>
<sequence>MNNSDTRTRLINTMQRSLQRNGLHGTGLTELLSLAKAPKGSLYHHFPGGKEELAMAAIAQTADQLERFFSRLFSEHADPLDAVAHWIQSALRRIEASEFSLGCPLAAAALDSGPEDLDLRLAVNNAFNRIHRQFSAHISAAGYPSDYSEDLSALLFSSYEGGLIMARAAGDTLPLERAFRALLGQVRLQQKAFHHEL</sequence>
<keyword evidence="7" id="KW-1185">Reference proteome</keyword>
<evidence type="ECO:0000256" key="2">
    <source>
        <dbReference type="ARBA" id="ARBA00023125"/>
    </source>
</evidence>
<name>A0ABX9XP27_9PSED</name>
<gene>
    <name evidence="6" type="ORF">EF096_06680</name>
</gene>
<dbReference type="InterPro" id="IPR054156">
    <property type="entry name" value="YxaF_TetR_C"/>
</dbReference>
<dbReference type="Proteomes" id="UP000275199">
    <property type="component" value="Unassembled WGS sequence"/>
</dbReference>
<comment type="caution">
    <text evidence="6">The sequence shown here is derived from an EMBL/GenBank/DDBJ whole genome shotgun (WGS) entry which is preliminary data.</text>
</comment>
<dbReference type="Gene3D" id="1.10.357.10">
    <property type="entry name" value="Tetracycline Repressor, domain 2"/>
    <property type="match status" value="1"/>
</dbReference>
<accession>A0ABX9XP27</accession>
<evidence type="ECO:0000313" key="7">
    <source>
        <dbReference type="Proteomes" id="UP000275199"/>
    </source>
</evidence>
<proteinExistence type="predicted"/>
<evidence type="ECO:0000259" key="4">
    <source>
        <dbReference type="Pfam" id="PF00440"/>
    </source>
</evidence>
<feature type="domain" description="Transcriptional regulator LmrA/YxaF-like C-terminal" evidence="5">
    <location>
        <begin position="79"/>
        <end position="178"/>
    </location>
</feature>
<feature type="domain" description="HTH tetR-type" evidence="4">
    <location>
        <begin position="16"/>
        <end position="56"/>
    </location>
</feature>
<dbReference type="InterPro" id="IPR001647">
    <property type="entry name" value="HTH_TetR"/>
</dbReference>
<keyword evidence="2" id="KW-0238">DNA-binding</keyword>
<evidence type="ECO:0000256" key="3">
    <source>
        <dbReference type="ARBA" id="ARBA00023163"/>
    </source>
</evidence>
<dbReference type="InterPro" id="IPR009057">
    <property type="entry name" value="Homeodomain-like_sf"/>
</dbReference>
<dbReference type="EMBL" id="RKKU01000005">
    <property type="protein sequence ID" value="ROZ86414.1"/>
    <property type="molecule type" value="Genomic_DNA"/>
</dbReference>
<protein>
    <submittedName>
        <fullName evidence="6">TetR/AcrR family transcriptional regulator</fullName>
    </submittedName>
</protein>
<dbReference type="SUPFAM" id="SSF48498">
    <property type="entry name" value="Tetracyclin repressor-like, C-terminal domain"/>
    <property type="match status" value="1"/>
</dbReference>
<organism evidence="6 7">
    <name type="scientific">Pseudomonas neustonica</name>
    <dbReference type="NCBI Taxonomy" id="2487346"/>
    <lineage>
        <taxon>Bacteria</taxon>
        <taxon>Pseudomonadati</taxon>
        <taxon>Pseudomonadota</taxon>
        <taxon>Gammaproteobacteria</taxon>
        <taxon>Pseudomonadales</taxon>
        <taxon>Pseudomonadaceae</taxon>
        <taxon>Pseudomonas</taxon>
    </lineage>
</organism>
<keyword evidence="1" id="KW-0805">Transcription regulation</keyword>
<dbReference type="InterPro" id="IPR036271">
    <property type="entry name" value="Tet_transcr_reg_TetR-rel_C_sf"/>
</dbReference>